<dbReference type="AlphaFoldDB" id="A0A835U9D7"/>
<feature type="transmembrane region" description="Helical" evidence="9">
    <location>
        <begin position="180"/>
        <end position="200"/>
    </location>
</feature>
<dbReference type="Proteomes" id="UP000639772">
    <property type="component" value="Chromosome 13"/>
</dbReference>
<reference evidence="12 13" key="1">
    <citation type="journal article" date="2020" name="Nat. Food">
        <title>A phased Vanilla planifolia genome enables genetic improvement of flavour and production.</title>
        <authorList>
            <person name="Hasing T."/>
            <person name="Tang H."/>
            <person name="Brym M."/>
            <person name="Khazi F."/>
            <person name="Huang T."/>
            <person name="Chambers A.H."/>
        </authorList>
    </citation>
    <scope>NUCLEOTIDE SEQUENCE [LARGE SCALE GENOMIC DNA]</scope>
    <source>
        <tissue evidence="10">Leaf</tissue>
    </source>
</reference>
<evidence type="ECO:0000256" key="9">
    <source>
        <dbReference type="SAM" id="Phobius"/>
    </source>
</evidence>
<evidence type="ECO:0000256" key="7">
    <source>
        <dbReference type="ARBA" id="ARBA00023265"/>
    </source>
</evidence>
<keyword evidence="3 8" id="KW-0812">Transmembrane</keyword>
<sequence length="443" mass="49879">MAQQPISKICISASLANTFLPCQEKPSLLAVEGDDTCTKKGKVSLMSSDGSQQLQVLMFLLAVFHVGSSVLTLGLEEIKMKNWGSWEEQTKTLEHQLSNDPRRFKLTKQTSFGRRHLKFWSKHTSLLWIVCFARQFHRSVSRADYLALRNGFIDAHLGSKSAYNFHKFLRRSLDKDFKDLVIISFSVSCFCNPLAALRSGLFYSHYWLPFIPVVVLLAIGTKLEMIITKMCLKSSRKSIIVSGEVNVNPNDKLFWFGRPRLLLHAIHLILIQNSFQLAFTAWSLYKYGFQNCFHKETQDFALNIGVSIIVQFLCAYVTLPLYSLVNQMGSSMKETIFSDRVLAGIKNWHSMAKRQSRKLAVDSSIAMGISSGPFVEPSAFSESRRPKSFAIGEFLVQPSATERDGKGLVDAGDDLSVEEWSHDSDRAMTRAAARNPRAVVGNI</sequence>
<evidence type="ECO:0000313" key="10">
    <source>
        <dbReference type="EMBL" id="KAG0454554.1"/>
    </source>
</evidence>
<dbReference type="InterPro" id="IPR004326">
    <property type="entry name" value="Mlo"/>
</dbReference>
<comment type="domain">
    <text evidence="8">The C-terminus contains a calmodulin-binding domain, which binds calmodulin in a calcium-dependent fashion.</text>
</comment>
<evidence type="ECO:0000313" key="13">
    <source>
        <dbReference type="Proteomes" id="UP000639772"/>
    </source>
</evidence>
<dbReference type="PANTHER" id="PTHR31942:SF72">
    <property type="entry name" value="MLO-LIKE PROTEIN"/>
    <property type="match status" value="1"/>
</dbReference>
<evidence type="ECO:0000256" key="3">
    <source>
        <dbReference type="ARBA" id="ARBA00022692"/>
    </source>
</evidence>
<evidence type="ECO:0000313" key="12">
    <source>
        <dbReference type="Proteomes" id="UP000636800"/>
    </source>
</evidence>
<evidence type="ECO:0000256" key="8">
    <source>
        <dbReference type="RuleBase" id="RU280816"/>
    </source>
</evidence>
<dbReference type="OrthoDB" id="1388414at2759"/>
<comment type="similarity">
    <text evidence="2 8">Belongs to the MLO family.</text>
</comment>
<protein>
    <recommendedName>
        <fullName evidence="8">MLO-like protein</fullName>
    </recommendedName>
</protein>
<dbReference type="EMBL" id="JADCNM010000013">
    <property type="protein sequence ID" value="KAG0455792.1"/>
    <property type="molecule type" value="Genomic_DNA"/>
</dbReference>
<keyword evidence="8" id="KW-0112">Calmodulin-binding</keyword>
<feature type="transmembrane region" description="Helical" evidence="9">
    <location>
        <begin position="261"/>
        <end position="284"/>
    </location>
</feature>
<dbReference type="Pfam" id="PF03094">
    <property type="entry name" value="Mlo"/>
    <property type="match status" value="1"/>
</dbReference>
<evidence type="ECO:0000313" key="11">
    <source>
        <dbReference type="EMBL" id="KAG0455792.1"/>
    </source>
</evidence>
<keyword evidence="4 8" id="KW-0611">Plant defense</keyword>
<comment type="caution">
    <text evidence="10">The sequence shown here is derived from an EMBL/GenBank/DDBJ whole genome shotgun (WGS) entry which is preliminary data.</text>
</comment>
<proteinExistence type="inferred from homology"/>
<dbReference type="GO" id="GO:0005516">
    <property type="term" value="F:calmodulin binding"/>
    <property type="evidence" value="ECO:0007669"/>
    <property type="project" value="UniProtKB-KW"/>
</dbReference>
<evidence type="ECO:0000256" key="1">
    <source>
        <dbReference type="ARBA" id="ARBA00004141"/>
    </source>
</evidence>
<keyword evidence="6 8" id="KW-0472">Membrane</keyword>
<keyword evidence="5 8" id="KW-1133">Transmembrane helix</keyword>
<feature type="transmembrane region" description="Helical" evidence="9">
    <location>
        <begin position="304"/>
        <end position="325"/>
    </location>
</feature>
<comment type="subcellular location">
    <subcellularLocation>
        <location evidence="1 8">Membrane</location>
        <topology evidence="1 8">Multi-pass membrane protein</topology>
    </subcellularLocation>
</comment>
<evidence type="ECO:0000256" key="5">
    <source>
        <dbReference type="ARBA" id="ARBA00022989"/>
    </source>
</evidence>
<evidence type="ECO:0000256" key="2">
    <source>
        <dbReference type="ARBA" id="ARBA00006574"/>
    </source>
</evidence>
<gene>
    <name evidence="8" type="primary">MLO</name>
    <name evidence="11" type="ORF">HPP92_023580</name>
    <name evidence="10" type="ORF">HPP92_023846</name>
</gene>
<feature type="transmembrane region" description="Helical" evidence="9">
    <location>
        <begin position="54"/>
        <end position="75"/>
    </location>
</feature>
<dbReference type="GO" id="GO:0016020">
    <property type="term" value="C:membrane"/>
    <property type="evidence" value="ECO:0007669"/>
    <property type="project" value="UniProtKB-SubCell"/>
</dbReference>
<keyword evidence="7 8" id="KW-0568">Pathogenesis-related protein</keyword>
<evidence type="ECO:0000256" key="6">
    <source>
        <dbReference type="ARBA" id="ARBA00023136"/>
    </source>
</evidence>
<dbReference type="EMBL" id="JADCNL010000013">
    <property type="protein sequence ID" value="KAG0454554.1"/>
    <property type="molecule type" value="Genomic_DNA"/>
</dbReference>
<keyword evidence="12" id="KW-1185">Reference proteome</keyword>
<accession>A0A835U9D7</accession>
<organism evidence="10 12">
    <name type="scientific">Vanilla planifolia</name>
    <name type="common">Vanilla</name>
    <dbReference type="NCBI Taxonomy" id="51239"/>
    <lineage>
        <taxon>Eukaryota</taxon>
        <taxon>Viridiplantae</taxon>
        <taxon>Streptophyta</taxon>
        <taxon>Embryophyta</taxon>
        <taxon>Tracheophyta</taxon>
        <taxon>Spermatophyta</taxon>
        <taxon>Magnoliopsida</taxon>
        <taxon>Liliopsida</taxon>
        <taxon>Asparagales</taxon>
        <taxon>Orchidaceae</taxon>
        <taxon>Vanilloideae</taxon>
        <taxon>Vanilleae</taxon>
        <taxon>Vanilla</taxon>
    </lineage>
</organism>
<evidence type="ECO:0000256" key="4">
    <source>
        <dbReference type="ARBA" id="ARBA00022821"/>
    </source>
</evidence>
<feature type="transmembrane region" description="Helical" evidence="9">
    <location>
        <begin position="206"/>
        <end position="227"/>
    </location>
</feature>
<dbReference type="GO" id="GO:0006952">
    <property type="term" value="P:defense response"/>
    <property type="evidence" value="ECO:0007669"/>
    <property type="project" value="UniProtKB-KW"/>
</dbReference>
<dbReference type="Proteomes" id="UP000636800">
    <property type="component" value="Chromosome 13"/>
</dbReference>
<dbReference type="PANTHER" id="PTHR31942">
    <property type="entry name" value="MLO-LIKE PROTEIN 1"/>
    <property type="match status" value="1"/>
</dbReference>
<comment type="function">
    <text evidence="8">May be involved in modulation of pathogen defense and leaf cell death.</text>
</comment>
<name>A0A835U9D7_VANPL</name>